<name>A0ABN2DVX0_9ACTN</name>
<dbReference type="SUPFAM" id="SSF56112">
    <property type="entry name" value="Protein kinase-like (PK-like)"/>
    <property type="match status" value="1"/>
</dbReference>
<keyword evidence="3" id="KW-1185">Reference proteome</keyword>
<dbReference type="RefSeq" id="WP_344236929.1">
    <property type="nucleotide sequence ID" value="NZ_BAAAPH010000017.1"/>
</dbReference>
<accession>A0ABN2DVX0</accession>
<gene>
    <name evidence="2" type="ORF">GCM10009804_50390</name>
</gene>
<reference evidence="2 3" key="1">
    <citation type="journal article" date="2019" name="Int. J. Syst. Evol. Microbiol.">
        <title>The Global Catalogue of Microorganisms (GCM) 10K type strain sequencing project: providing services to taxonomists for standard genome sequencing and annotation.</title>
        <authorList>
            <consortium name="The Broad Institute Genomics Platform"/>
            <consortium name="The Broad Institute Genome Sequencing Center for Infectious Disease"/>
            <person name="Wu L."/>
            <person name="Ma J."/>
        </authorList>
    </citation>
    <scope>NUCLEOTIDE SEQUENCE [LARGE SCALE GENOMIC DNA]</scope>
    <source>
        <strain evidence="2 3">JCM 15572</strain>
    </source>
</reference>
<dbReference type="Pfam" id="PF01636">
    <property type="entry name" value="APH"/>
    <property type="match status" value="1"/>
</dbReference>
<protein>
    <recommendedName>
        <fullName evidence="1">Aminoglycoside phosphotransferase domain-containing protein</fullName>
    </recommendedName>
</protein>
<proteinExistence type="predicted"/>
<sequence length="306" mass="32308">MLADWVPGDVVVAALGAPGVDEVHTELLRRWGSSEVWRLSYGLRSVVVKRGSDTQAGELGAYERFVVPLGLPAPEVLYGSDDVLVLADVGRVTLEQEPTAEGFVAAAELVARIREKTLDQPSDFPPERVGDLATRIEQAGQNGSGVAGSAELVGRSGSAGLAGAEVGLGGVEVGRLAGALERLHRDAAVGVVHGDFVPKNLVSDGTRWSVVDWPVAYAAPHLSDLYTLVREAVALGYERGPIIARYVEVSGADPFLVDRQLLVGGACFCLLALTFVVDEGIRTIPGSEDWIAPLHAELTDLIAQLS</sequence>
<evidence type="ECO:0000313" key="3">
    <source>
        <dbReference type="Proteomes" id="UP001501705"/>
    </source>
</evidence>
<organism evidence="2 3">
    <name type="scientific">Kribbella hippodromi</name>
    <dbReference type="NCBI Taxonomy" id="434347"/>
    <lineage>
        <taxon>Bacteria</taxon>
        <taxon>Bacillati</taxon>
        <taxon>Actinomycetota</taxon>
        <taxon>Actinomycetes</taxon>
        <taxon>Propionibacteriales</taxon>
        <taxon>Kribbellaceae</taxon>
        <taxon>Kribbella</taxon>
    </lineage>
</organism>
<dbReference type="EMBL" id="BAAAPH010000017">
    <property type="protein sequence ID" value="GAA1588213.1"/>
    <property type="molecule type" value="Genomic_DNA"/>
</dbReference>
<evidence type="ECO:0000313" key="2">
    <source>
        <dbReference type="EMBL" id="GAA1588213.1"/>
    </source>
</evidence>
<evidence type="ECO:0000259" key="1">
    <source>
        <dbReference type="Pfam" id="PF01636"/>
    </source>
</evidence>
<feature type="domain" description="Aminoglycoside phosphotransferase" evidence="1">
    <location>
        <begin position="34"/>
        <end position="230"/>
    </location>
</feature>
<dbReference type="Proteomes" id="UP001501705">
    <property type="component" value="Unassembled WGS sequence"/>
</dbReference>
<dbReference type="Gene3D" id="3.90.1200.10">
    <property type="match status" value="1"/>
</dbReference>
<comment type="caution">
    <text evidence="2">The sequence shown here is derived from an EMBL/GenBank/DDBJ whole genome shotgun (WGS) entry which is preliminary data.</text>
</comment>
<dbReference type="InterPro" id="IPR011009">
    <property type="entry name" value="Kinase-like_dom_sf"/>
</dbReference>
<dbReference type="InterPro" id="IPR002575">
    <property type="entry name" value="Aminoglycoside_PTrfase"/>
</dbReference>